<dbReference type="EMBL" id="ACJN02000003">
    <property type="protein sequence ID" value="EFI33365.1"/>
    <property type="molecule type" value="Genomic_DNA"/>
</dbReference>
<gene>
    <name evidence="2" type="ORF">Dthio_PD0693</name>
</gene>
<keyword evidence="1" id="KW-1133">Transmembrane helix</keyword>
<dbReference type="RefSeq" id="WP_008870723.1">
    <property type="nucleotide sequence ID" value="NZ_ACJN02000003.1"/>
</dbReference>
<evidence type="ECO:0000313" key="3">
    <source>
        <dbReference type="Proteomes" id="UP000005496"/>
    </source>
</evidence>
<evidence type="ECO:0000256" key="1">
    <source>
        <dbReference type="SAM" id="Phobius"/>
    </source>
</evidence>
<keyword evidence="1" id="KW-0472">Membrane</keyword>
<dbReference type="AlphaFoldDB" id="D6SRP9"/>
<keyword evidence="1" id="KW-0812">Transmembrane</keyword>
<dbReference type="eggNOG" id="ENOG5033GV5">
    <property type="taxonomic scope" value="Bacteria"/>
</dbReference>
<comment type="caution">
    <text evidence="2">The sequence shown here is derived from an EMBL/GenBank/DDBJ whole genome shotgun (WGS) entry which is preliminary data.</text>
</comment>
<protein>
    <submittedName>
        <fullName evidence="2">Uncharacterized protein</fullName>
    </submittedName>
</protein>
<feature type="transmembrane region" description="Helical" evidence="1">
    <location>
        <begin position="7"/>
        <end position="25"/>
    </location>
</feature>
<proteinExistence type="predicted"/>
<keyword evidence="3" id="KW-1185">Reference proteome</keyword>
<organism evidence="2 3">
    <name type="scientific">Desulfonatronospira thiodismutans ASO3-1</name>
    <dbReference type="NCBI Taxonomy" id="555779"/>
    <lineage>
        <taxon>Bacteria</taxon>
        <taxon>Pseudomonadati</taxon>
        <taxon>Thermodesulfobacteriota</taxon>
        <taxon>Desulfovibrionia</taxon>
        <taxon>Desulfovibrionales</taxon>
        <taxon>Desulfonatronovibrionaceae</taxon>
        <taxon>Desulfonatronospira</taxon>
    </lineage>
</organism>
<dbReference type="OrthoDB" id="5456333at2"/>
<evidence type="ECO:0000313" key="2">
    <source>
        <dbReference type="EMBL" id="EFI33365.1"/>
    </source>
</evidence>
<sequence>MGIREKILVTMMVLALAYGAFELFYSPADPVEEKDPEQEVQEAQQFSQSMSQDLQEADITEAQKRILQAAARDWPGEIFHEFPDAELLEEETVQEETDFGPLRYSGYVQMGDQKIAIINAREYSRGEELKDEPARVVEITSEKVLLESLETGQQVPVPYEGD</sequence>
<reference evidence="2" key="1">
    <citation type="submission" date="2010-05" db="EMBL/GenBank/DDBJ databases">
        <title>The draft genome of Desulfonatronospira thiodismutans ASO3-1.</title>
        <authorList>
            <consortium name="US DOE Joint Genome Institute (JGI-PGF)"/>
            <person name="Lucas S."/>
            <person name="Copeland A."/>
            <person name="Lapidus A."/>
            <person name="Cheng J.-F."/>
            <person name="Bruce D."/>
            <person name="Goodwin L."/>
            <person name="Pitluck S."/>
            <person name="Chertkov O."/>
            <person name="Brettin T."/>
            <person name="Detter J.C."/>
            <person name="Han C."/>
            <person name="Land M.L."/>
            <person name="Hauser L."/>
            <person name="Kyrpides N."/>
            <person name="Mikhailova N."/>
            <person name="Muyzer G."/>
            <person name="Woyke T."/>
        </authorList>
    </citation>
    <scope>NUCLEOTIDE SEQUENCE [LARGE SCALE GENOMIC DNA]</scope>
    <source>
        <strain evidence="2">ASO3-1</strain>
    </source>
</reference>
<name>D6SRP9_9BACT</name>
<dbReference type="Proteomes" id="UP000005496">
    <property type="component" value="Unassembled WGS sequence"/>
</dbReference>
<accession>D6SRP9</accession>